<keyword evidence="3" id="KW-1185">Reference proteome</keyword>
<feature type="transmembrane region" description="Helical" evidence="1">
    <location>
        <begin position="20"/>
        <end position="41"/>
    </location>
</feature>
<name>A0A4Q7NE97_9BURK</name>
<evidence type="ECO:0000313" key="3">
    <source>
        <dbReference type="Proteomes" id="UP000292445"/>
    </source>
</evidence>
<feature type="transmembrane region" description="Helical" evidence="1">
    <location>
        <begin position="255"/>
        <end position="275"/>
    </location>
</feature>
<feature type="transmembrane region" description="Helical" evidence="1">
    <location>
        <begin position="101"/>
        <end position="122"/>
    </location>
</feature>
<accession>A0A4Q7NE97</accession>
<dbReference type="RefSeq" id="WP_130359225.1">
    <property type="nucleotide sequence ID" value="NZ_SGXC01000002.1"/>
</dbReference>
<dbReference type="AlphaFoldDB" id="A0A4Q7NE97"/>
<feature type="transmembrane region" description="Helical" evidence="1">
    <location>
        <begin position="328"/>
        <end position="347"/>
    </location>
</feature>
<organism evidence="2 3">
    <name type="scientific">Pigmentiphaga kullae</name>
    <dbReference type="NCBI Taxonomy" id="151784"/>
    <lineage>
        <taxon>Bacteria</taxon>
        <taxon>Pseudomonadati</taxon>
        <taxon>Pseudomonadota</taxon>
        <taxon>Betaproteobacteria</taxon>
        <taxon>Burkholderiales</taxon>
        <taxon>Alcaligenaceae</taxon>
        <taxon>Pigmentiphaga</taxon>
    </lineage>
</organism>
<sequence length="429" mass="47807">MTEPIASPFALTFRLWLRFWPQLMCLVLAGVLANELLLWLAVHTGFANHLAGLAVLTLVALAHLIVTVLMFQVLLPGLPAVRAAQEAARGEASPAGGSNRLASMITVALLPFFAYYAAWGFLGDTVRQYSRLALSLDPFGTHGNILDALDSRWLFVSVAVSWLVRKLAKRRRDATGRPAWQVVMVICETNWILIGLYVISRWKDDVWTWVTGLGIRDYLASLLNALATPLANAQAAAMVPVEALAETPGKLLANLFFYALLPVVWLVMTALVYGYDVRDDTELMRIHRRIERFGERYRAIPKFLRDFVAHFIGGYRSRYLPIANGIRLTLNSGVLLLVTLILGYRLIDWGSAWLWIGATRLIGPHDLDTWQLWAHGLTLLLGSPFRDSSTGLLIEPLRICFLAAVLETAFARPVREPASARTAPLERRA</sequence>
<protein>
    <submittedName>
        <fullName evidence="2">Uncharacterized protein</fullName>
    </submittedName>
</protein>
<keyword evidence="1" id="KW-0812">Transmembrane</keyword>
<feature type="transmembrane region" description="Helical" evidence="1">
    <location>
        <begin position="53"/>
        <end position="75"/>
    </location>
</feature>
<keyword evidence="1" id="KW-0472">Membrane</keyword>
<reference evidence="2 3" key="1">
    <citation type="submission" date="2019-02" db="EMBL/GenBank/DDBJ databases">
        <title>Genomic Encyclopedia of Type Strains, Phase IV (KMG-IV): sequencing the most valuable type-strain genomes for metagenomic binning, comparative biology and taxonomic classification.</title>
        <authorList>
            <person name="Goeker M."/>
        </authorList>
    </citation>
    <scope>NUCLEOTIDE SEQUENCE [LARGE SCALE GENOMIC DNA]</scope>
    <source>
        <strain evidence="2 3">K24</strain>
    </source>
</reference>
<gene>
    <name evidence="2" type="ORF">EV675_4054</name>
</gene>
<dbReference type="EMBL" id="SGXC01000002">
    <property type="protein sequence ID" value="RZS81431.1"/>
    <property type="molecule type" value="Genomic_DNA"/>
</dbReference>
<keyword evidence="1" id="KW-1133">Transmembrane helix</keyword>
<feature type="transmembrane region" description="Helical" evidence="1">
    <location>
        <begin position="179"/>
        <end position="199"/>
    </location>
</feature>
<evidence type="ECO:0000313" key="2">
    <source>
        <dbReference type="EMBL" id="RZS81431.1"/>
    </source>
</evidence>
<dbReference type="OrthoDB" id="3802671at2"/>
<dbReference type="Proteomes" id="UP000292445">
    <property type="component" value="Unassembled WGS sequence"/>
</dbReference>
<comment type="caution">
    <text evidence="2">The sequence shown here is derived from an EMBL/GenBank/DDBJ whole genome shotgun (WGS) entry which is preliminary data.</text>
</comment>
<proteinExistence type="predicted"/>
<evidence type="ECO:0000256" key="1">
    <source>
        <dbReference type="SAM" id="Phobius"/>
    </source>
</evidence>